<keyword evidence="3" id="KW-1185">Reference proteome</keyword>
<dbReference type="RefSeq" id="WP_012862427.1">
    <property type="nucleotide sequence ID" value="NC_013517.1"/>
</dbReference>
<feature type="transmembrane region" description="Helical" evidence="1">
    <location>
        <begin position="20"/>
        <end position="43"/>
    </location>
</feature>
<dbReference type="HOGENOM" id="CLU_1467237_0_0_0"/>
<evidence type="ECO:0000256" key="1">
    <source>
        <dbReference type="SAM" id="Phobius"/>
    </source>
</evidence>
<keyword evidence="1" id="KW-0812">Transmembrane</keyword>
<evidence type="ECO:0000313" key="2">
    <source>
        <dbReference type="EMBL" id="ACZ09845.1"/>
    </source>
</evidence>
<name>D1ANP1_SEBTE</name>
<keyword evidence="1" id="KW-0472">Membrane</keyword>
<proteinExistence type="predicted"/>
<sequence>MTENKEFQQKIGELMGKSEFLHYFHNTIEINYAVFFILFSVVWSMEKNEGNEEENLKLSYPVKGKGFGTEFEIAAFRIVTNESGYGNVIFTDNNGNEVSMELLSALYLMEASFSSLAKYSDEKLDFLLKNIEGNVDRFLNERSQHEHGHEHGEGCGCGHDHDHDHENCDCKEEGHECGCGHNHG</sequence>
<reference evidence="2 3" key="2">
    <citation type="journal article" date="2010" name="Stand. Genomic Sci.">
        <title>Complete genome sequence of Sebaldella termitidis type strain (NCTC 11300).</title>
        <authorList>
            <person name="Harmon-Smith M."/>
            <person name="Celia L."/>
            <person name="Chertkov O."/>
            <person name="Lapidus A."/>
            <person name="Copeland A."/>
            <person name="Glavina Del Rio T."/>
            <person name="Nolan M."/>
            <person name="Lucas S."/>
            <person name="Tice H."/>
            <person name="Cheng J.F."/>
            <person name="Han C."/>
            <person name="Detter J.C."/>
            <person name="Bruce D."/>
            <person name="Goodwin L."/>
            <person name="Pitluck S."/>
            <person name="Pati A."/>
            <person name="Liolios K."/>
            <person name="Ivanova N."/>
            <person name="Mavromatis K."/>
            <person name="Mikhailova N."/>
            <person name="Chen A."/>
            <person name="Palaniappan K."/>
            <person name="Land M."/>
            <person name="Hauser L."/>
            <person name="Chang Y.J."/>
            <person name="Jeffries C.D."/>
            <person name="Brettin T."/>
            <person name="Goker M."/>
            <person name="Beck B."/>
            <person name="Bristow J."/>
            <person name="Eisen J.A."/>
            <person name="Markowitz V."/>
            <person name="Hugenholtz P."/>
            <person name="Kyrpides N.C."/>
            <person name="Klenk H.P."/>
            <person name="Chen F."/>
        </authorList>
    </citation>
    <scope>NUCLEOTIDE SEQUENCE [LARGE SCALE GENOMIC DNA]</scope>
    <source>
        <strain evidence="3">ATCC 33386 / NCTC 11300</strain>
    </source>
</reference>
<gene>
    <name evidence="2" type="ordered locus">Sterm_3002</name>
</gene>
<dbReference type="STRING" id="526218.Sterm_3002"/>
<reference evidence="3" key="1">
    <citation type="submission" date="2009-09" db="EMBL/GenBank/DDBJ databases">
        <title>The complete chromosome of Sebaldella termitidis ATCC 33386.</title>
        <authorList>
            <consortium name="US DOE Joint Genome Institute (JGI-PGF)"/>
            <person name="Lucas S."/>
            <person name="Copeland A."/>
            <person name="Lapidus A."/>
            <person name="Glavina del Rio T."/>
            <person name="Dalin E."/>
            <person name="Tice H."/>
            <person name="Bruce D."/>
            <person name="Goodwin L."/>
            <person name="Pitluck S."/>
            <person name="Kyrpides N."/>
            <person name="Mavromatis K."/>
            <person name="Ivanova N."/>
            <person name="Mikhailova N."/>
            <person name="Sims D."/>
            <person name="Meincke L."/>
            <person name="Brettin T."/>
            <person name="Detter J.C."/>
            <person name="Han C."/>
            <person name="Larimer F."/>
            <person name="Land M."/>
            <person name="Hauser L."/>
            <person name="Markowitz V."/>
            <person name="Cheng J.F."/>
            <person name="Hugenholtz P."/>
            <person name="Woyke T."/>
            <person name="Wu D."/>
            <person name="Eisen J.A."/>
        </authorList>
    </citation>
    <scope>NUCLEOTIDE SEQUENCE [LARGE SCALE GENOMIC DNA]</scope>
    <source>
        <strain evidence="3">ATCC 33386 / NCTC 11300</strain>
    </source>
</reference>
<accession>D1ANP1</accession>
<dbReference type="AlphaFoldDB" id="D1ANP1"/>
<dbReference type="KEGG" id="str:Sterm_3002"/>
<organism evidence="2 3">
    <name type="scientific">Sebaldella termitidis (strain ATCC 33386 / NCTC 11300)</name>
    <dbReference type="NCBI Taxonomy" id="526218"/>
    <lineage>
        <taxon>Bacteria</taxon>
        <taxon>Fusobacteriati</taxon>
        <taxon>Fusobacteriota</taxon>
        <taxon>Fusobacteriia</taxon>
        <taxon>Fusobacteriales</taxon>
        <taxon>Leptotrichiaceae</taxon>
        <taxon>Sebaldella</taxon>
    </lineage>
</organism>
<dbReference type="Proteomes" id="UP000000845">
    <property type="component" value="Chromosome"/>
</dbReference>
<dbReference type="EMBL" id="CP001739">
    <property type="protein sequence ID" value="ACZ09845.1"/>
    <property type="molecule type" value="Genomic_DNA"/>
</dbReference>
<evidence type="ECO:0000313" key="3">
    <source>
        <dbReference type="Proteomes" id="UP000000845"/>
    </source>
</evidence>
<keyword evidence="1" id="KW-1133">Transmembrane helix</keyword>
<protein>
    <submittedName>
        <fullName evidence="2">Uncharacterized protein</fullName>
    </submittedName>
</protein>